<accession>A0A2T0R8G6</accession>
<dbReference type="PRINTS" id="PR00080">
    <property type="entry name" value="SDRFAMILY"/>
</dbReference>
<dbReference type="Pfam" id="PF13561">
    <property type="entry name" value="adh_short_C2"/>
    <property type="match status" value="1"/>
</dbReference>
<dbReference type="EMBL" id="PVZF01000002">
    <property type="protein sequence ID" value="PRY17432.1"/>
    <property type="molecule type" value="Genomic_DNA"/>
</dbReference>
<dbReference type="Proteomes" id="UP000238083">
    <property type="component" value="Unassembled WGS sequence"/>
</dbReference>
<sequence>MDLQLDGARVLVTGGTRGIGAAIVAEFLAEGADVAICARTGADVEVAVERAVGPGTLRGSVVDVSRREDVFAWVEESAAELGGIDVVVANVSAIAAANDVESWRLSLDVDLLGTVSLVDAALPHLRRSGAGAIVTIGSVSGREVDAFAGPYGTVKAALVAYTQGLAHQLAAEGIRANTVSPGNTYFDGGVWQLTERNDPEFFAEALALNPTGRMATPQEVARPVVFLSSPAASFVTGTNLVVDGALTRGIQL</sequence>
<dbReference type="GO" id="GO:0016491">
    <property type="term" value="F:oxidoreductase activity"/>
    <property type="evidence" value="ECO:0007669"/>
    <property type="project" value="UniProtKB-KW"/>
</dbReference>
<dbReference type="FunFam" id="3.40.50.720:FF:000084">
    <property type="entry name" value="Short-chain dehydrogenase reductase"/>
    <property type="match status" value="1"/>
</dbReference>
<keyword evidence="4" id="KW-1185">Reference proteome</keyword>
<organism evidence="3 4">
    <name type="scientific">Kineococcus rhizosphaerae</name>
    <dbReference type="NCBI Taxonomy" id="559628"/>
    <lineage>
        <taxon>Bacteria</taxon>
        <taxon>Bacillati</taxon>
        <taxon>Actinomycetota</taxon>
        <taxon>Actinomycetes</taxon>
        <taxon>Kineosporiales</taxon>
        <taxon>Kineosporiaceae</taxon>
        <taxon>Kineococcus</taxon>
    </lineage>
</organism>
<dbReference type="PANTHER" id="PTHR43943:SF17">
    <property type="entry name" value="3-PHENYLPROPIONATE-DIHYDRODIOL_CINNAMIC ACID-DIHYDRODIOL DEHYDROGENASE"/>
    <property type="match status" value="1"/>
</dbReference>
<dbReference type="AlphaFoldDB" id="A0A2T0R8G6"/>
<dbReference type="PANTHER" id="PTHR43943">
    <property type="entry name" value="DEHYDROGENASE/REDUCTASE (SDR FAMILY) MEMBER 4"/>
    <property type="match status" value="1"/>
</dbReference>
<comment type="similarity">
    <text evidence="1">Belongs to the short-chain dehydrogenases/reductases (SDR) family.</text>
</comment>
<dbReference type="CDD" id="cd05233">
    <property type="entry name" value="SDR_c"/>
    <property type="match status" value="1"/>
</dbReference>
<dbReference type="InterPro" id="IPR002347">
    <property type="entry name" value="SDR_fam"/>
</dbReference>
<reference evidence="3 4" key="1">
    <citation type="submission" date="2018-03" db="EMBL/GenBank/DDBJ databases">
        <title>Genomic Encyclopedia of Archaeal and Bacterial Type Strains, Phase II (KMG-II): from individual species to whole genera.</title>
        <authorList>
            <person name="Goeker M."/>
        </authorList>
    </citation>
    <scope>NUCLEOTIDE SEQUENCE [LARGE SCALE GENOMIC DNA]</scope>
    <source>
        <strain evidence="3 4">DSM 19711</strain>
    </source>
</reference>
<evidence type="ECO:0000256" key="1">
    <source>
        <dbReference type="ARBA" id="ARBA00006484"/>
    </source>
</evidence>
<dbReference type="OrthoDB" id="9793325at2"/>
<dbReference type="Gene3D" id="3.40.50.720">
    <property type="entry name" value="NAD(P)-binding Rossmann-like Domain"/>
    <property type="match status" value="1"/>
</dbReference>
<dbReference type="PRINTS" id="PR00081">
    <property type="entry name" value="GDHRDH"/>
</dbReference>
<evidence type="ECO:0000313" key="4">
    <source>
        <dbReference type="Proteomes" id="UP000238083"/>
    </source>
</evidence>
<proteinExistence type="inferred from homology"/>
<gene>
    <name evidence="3" type="ORF">CLV37_102395</name>
</gene>
<dbReference type="SUPFAM" id="SSF51735">
    <property type="entry name" value="NAD(P)-binding Rossmann-fold domains"/>
    <property type="match status" value="1"/>
</dbReference>
<comment type="caution">
    <text evidence="3">The sequence shown here is derived from an EMBL/GenBank/DDBJ whole genome shotgun (WGS) entry which is preliminary data.</text>
</comment>
<keyword evidence="2" id="KW-0560">Oxidoreductase</keyword>
<evidence type="ECO:0000256" key="2">
    <source>
        <dbReference type="ARBA" id="ARBA00023002"/>
    </source>
</evidence>
<dbReference type="InterPro" id="IPR036291">
    <property type="entry name" value="NAD(P)-bd_dom_sf"/>
</dbReference>
<evidence type="ECO:0000313" key="3">
    <source>
        <dbReference type="EMBL" id="PRY17432.1"/>
    </source>
</evidence>
<protein>
    <submittedName>
        <fullName evidence="3">NAD(P)-dependent dehydrogenase (Short-subunit alcohol dehydrogenase family)</fullName>
    </submittedName>
</protein>
<dbReference type="RefSeq" id="WP_106208195.1">
    <property type="nucleotide sequence ID" value="NZ_PVZF01000002.1"/>
</dbReference>
<name>A0A2T0R8G6_9ACTN</name>